<comment type="caution">
    <text evidence="1">The sequence shown here is derived from an EMBL/GenBank/DDBJ whole genome shotgun (WGS) entry which is preliminary data.</text>
</comment>
<sequence>MRIHVVIFLLLSIMLGMACSESEKLPDDNLALYFPPVSGNWEQADPVAQGWNLNNLQDLKVNLDQNGTRAFIILVNGRIVVEEYFGKRLVGNLDFDQNSQWYWASAGKVLTATLAGLAQKDGFLDINHPVKPRC</sequence>
<gene>
    <name evidence="1" type="ORF">B879_02969</name>
</gene>
<dbReference type="InterPro" id="IPR012338">
    <property type="entry name" value="Beta-lactam/transpept-like"/>
</dbReference>
<dbReference type="PROSITE" id="PS51257">
    <property type="entry name" value="PROKAR_LIPOPROTEIN"/>
    <property type="match status" value="1"/>
</dbReference>
<proteinExistence type="predicted"/>
<keyword evidence="2" id="KW-1185">Reference proteome</keyword>
<organism evidence="1 2">
    <name type="scientific">Cecembia lonarensis (strain CCUG 58316 / KCTC 22772 / LW9)</name>
    <dbReference type="NCBI Taxonomy" id="1225176"/>
    <lineage>
        <taxon>Bacteria</taxon>
        <taxon>Pseudomonadati</taxon>
        <taxon>Bacteroidota</taxon>
        <taxon>Cytophagia</taxon>
        <taxon>Cytophagales</taxon>
        <taxon>Cyclobacteriaceae</taxon>
        <taxon>Cecembia</taxon>
    </lineage>
</organism>
<accession>K1LWB7</accession>
<dbReference type="SUPFAM" id="SSF56601">
    <property type="entry name" value="beta-lactamase/transpeptidase-like"/>
    <property type="match status" value="1"/>
</dbReference>
<dbReference type="RefSeq" id="WP_009185989.1">
    <property type="nucleotide sequence ID" value="NZ_AMGM01000053.1"/>
</dbReference>
<dbReference type="AlphaFoldDB" id="K1LWB7"/>
<evidence type="ECO:0000313" key="2">
    <source>
        <dbReference type="Proteomes" id="UP000004478"/>
    </source>
</evidence>
<reference evidence="1 2" key="1">
    <citation type="journal article" date="2012" name="J. Bacteriol.">
        <title>Draft Genome Sequence of Cecembia lonarensis Strain LW9T, Isolated from Lonar Lake, a Haloalkaline Lake in India.</title>
        <authorList>
            <person name="Shivaji S."/>
            <person name="Ara S."/>
            <person name="Singh A."/>
            <person name="Pinnaka A.K."/>
        </authorList>
    </citation>
    <scope>NUCLEOTIDE SEQUENCE [LARGE SCALE GENOMIC DNA]</scope>
    <source>
        <strain evidence="1 2">LW9</strain>
    </source>
</reference>
<dbReference type="EMBL" id="AMGM01000053">
    <property type="protein sequence ID" value="EKB48444.1"/>
    <property type="molecule type" value="Genomic_DNA"/>
</dbReference>
<dbReference type="Proteomes" id="UP000004478">
    <property type="component" value="Unassembled WGS sequence"/>
</dbReference>
<protein>
    <submittedName>
        <fullName evidence="1">Uncharacterized protein</fullName>
    </submittedName>
</protein>
<evidence type="ECO:0000313" key="1">
    <source>
        <dbReference type="EMBL" id="EKB48444.1"/>
    </source>
</evidence>
<dbReference type="Gene3D" id="3.40.710.10">
    <property type="entry name" value="DD-peptidase/beta-lactamase superfamily"/>
    <property type="match status" value="1"/>
</dbReference>
<name>K1LWB7_CECL9</name>